<comment type="caution">
    <text evidence="1">The sequence shown here is derived from an EMBL/GenBank/DDBJ whole genome shotgun (WGS) entry which is preliminary data.</text>
</comment>
<protein>
    <submittedName>
        <fullName evidence="1">7415_t:CDS:1</fullName>
    </submittedName>
</protein>
<gene>
    <name evidence="1" type="ORF">SPELUC_LOCUS9853</name>
</gene>
<dbReference type="Proteomes" id="UP000789366">
    <property type="component" value="Unassembled WGS sequence"/>
</dbReference>
<proteinExistence type="predicted"/>
<feature type="non-terminal residue" evidence="1">
    <location>
        <position position="111"/>
    </location>
</feature>
<reference evidence="1" key="1">
    <citation type="submission" date="2021-06" db="EMBL/GenBank/DDBJ databases">
        <authorList>
            <person name="Kallberg Y."/>
            <person name="Tangrot J."/>
            <person name="Rosling A."/>
        </authorList>
    </citation>
    <scope>NUCLEOTIDE SEQUENCE</scope>
    <source>
        <strain evidence="1">28 12/20/2015</strain>
    </source>
</reference>
<evidence type="ECO:0000313" key="1">
    <source>
        <dbReference type="EMBL" id="CAG8674833.1"/>
    </source>
</evidence>
<keyword evidence="2" id="KW-1185">Reference proteome</keyword>
<name>A0ACA9NU30_9GLOM</name>
<dbReference type="EMBL" id="CAJVPW010017112">
    <property type="protein sequence ID" value="CAG8674833.1"/>
    <property type="molecule type" value="Genomic_DNA"/>
</dbReference>
<evidence type="ECO:0000313" key="2">
    <source>
        <dbReference type="Proteomes" id="UP000789366"/>
    </source>
</evidence>
<organism evidence="1 2">
    <name type="scientific">Cetraspora pellucida</name>
    <dbReference type="NCBI Taxonomy" id="1433469"/>
    <lineage>
        <taxon>Eukaryota</taxon>
        <taxon>Fungi</taxon>
        <taxon>Fungi incertae sedis</taxon>
        <taxon>Mucoromycota</taxon>
        <taxon>Glomeromycotina</taxon>
        <taxon>Glomeromycetes</taxon>
        <taxon>Diversisporales</taxon>
        <taxon>Gigasporaceae</taxon>
        <taxon>Cetraspora</taxon>
    </lineage>
</organism>
<sequence>MYKSIANYIQTLGIDIVEPLKITPNENQYIVVTTEYLTKWSEAKAIPNMKATTITKFIYNEIIVHHGCSQELLSDQGTSFCNSLVDAFCQLMNIKHQFASAYHSQTNGLTE</sequence>
<accession>A0ACA9NU30</accession>